<dbReference type="NCBIfam" id="TIGR01730">
    <property type="entry name" value="RND_mfp"/>
    <property type="match status" value="1"/>
</dbReference>
<dbReference type="Proteomes" id="UP001228113">
    <property type="component" value="Chromosome"/>
</dbReference>
<reference evidence="3" key="1">
    <citation type="journal article" date="2023" name="Int. J. Syst. Evol. Microbiol.">
        <title>Mesoterricola silvestris gen. nov., sp. nov., Mesoterricola sediminis sp. nov., Geothrix oryzae sp. nov., Geothrix edaphica sp. nov., Geothrix rubra sp. nov., and Geothrix limicola sp. nov., six novel members of Acidobacteriota isolated from soils.</title>
        <authorList>
            <person name="Itoh H."/>
            <person name="Sugisawa Y."/>
            <person name="Mise K."/>
            <person name="Xu Z."/>
            <person name="Kuniyasu M."/>
            <person name="Ushijima N."/>
            <person name="Kawano K."/>
            <person name="Kobayashi E."/>
            <person name="Shiratori Y."/>
            <person name="Masuda Y."/>
            <person name="Senoo K."/>
        </authorList>
    </citation>
    <scope>NUCLEOTIDE SEQUENCE</scope>
    <source>
        <strain evidence="3">W786</strain>
    </source>
</reference>
<dbReference type="PANTHER" id="PTHR30469:SF15">
    <property type="entry name" value="HLYD FAMILY OF SECRETION PROTEINS"/>
    <property type="match status" value="1"/>
</dbReference>
<name>A0AA48H4Y1_9BACT</name>
<dbReference type="RefSeq" id="WP_316411202.1">
    <property type="nucleotide sequence ID" value="NZ_AP027081.1"/>
</dbReference>
<keyword evidence="4" id="KW-1185">Reference proteome</keyword>
<dbReference type="Gene3D" id="2.40.50.100">
    <property type="match status" value="1"/>
</dbReference>
<accession>A0AA48H4Y1</accession>
<comment type="similarity">
    <text evidence="1">Belongs to the membrane fusion protein (MFP) (TC 8.A.1) family.</text>
</comment>
<evidence type="ECO:0000313" key="4">
    <source>
        <dbReference type="Proteomes" id="UP001228113"/>
    </source>
</evidence>
<dbReference type="AlphaFoldDB" id="A0AA48H4Y1"/>
<dbReference type="Gene3D" id="2.40.30.170">
    <property type="match status" value="1"/>
</dbReference>
<dbReference type="Gene3D" id="1.10.287.470">
    <property type="entry name" value="Helix hairpin bin"/>
    <property type="match status" value="1"/>
</dbReference>
<dbReference type="InterPro" id="IPR006143">
    <property type="entry name" value="RND_pump_MFP"/>
</dbReference>
<dbReference type="EMBL" id="AP027081">
    <property type="protein sequence ID" value="BDU76033.1"/>
    <property type="molecule type" value="Genomic_DNA"/>
</dbReference>
<dbReference type="KEGG" id="msea:METESE_09910"/>
<dbReference type="Pfam" id="PF25954">
    <property type="entry name" value="Beta-barrel_RND_2"/>
    <property type="match status" value="1"/>
</dbReference>
<feature type="domain" description="CusB-like beta-barrel" evidence="2">
    <location>
        <begin position="241"/>
        <end position="306"/>
    </location>
</feature>
<proteinExistence type="inferred from homology"/>
<organism evidence="3 4">
    <name type="scientific">Mesoterricola sediminis</name>
    <dbReference type="NCBI Taxonomy" id="2927980"/>
    <lineage>
        <taxon>Bacteria</taxon>
        <taxon>Pseudomonadati</taxon>
        <taxon>Acidobacteriota</taxon>
        <taxon>Holophagae</taxon>
        <taxon>Holophagales</taxon>
        <taxon>Holophagaceae</taxon>
        <taxon>Mesoterricola</taxon>
    </lineage>
</organism>
<dbReference type="InterPro" id="IPR058792">
    <property type="entry name" value="Beta-barrel_RND_2"/>
</dbReference>
<protein>
    <submittedName>
        <fullName evidence="3">Permease</fullName>
    </submittedName>
</protein>
<sequence length="384" mass="40339">MNRTKLLGGAAAMAALLLVGLAGPRVLRGPVLPAARVRRVDLERTLVLNGRVLAPRKVSVGALTTAVVARRLAEEGDRVKAGQVLADLEASEQRASLAQARAKLAQLLESAAPTARAALAQADSALRQARLAWERGQRLAADGILSDSQLDDLRKAHETALAAREAALAQARSAEGGPDLRAAQAAVDLAEVKLRQMRVLAPAAGVVLTRALEQGDLVQPGKVLYTLALDEPLQLLVQPDEKNLGLLALGQRALASTDARPLDRFEAEVVYLAPGVDATRGTVDLKLRVPAPPPHLLPDMTVSVEIRLGRRPGALVVPLAAVRDIAGAPHVLAHRGGRAVRVPVGIGFRGDGTVEITQGLAEGETVLTAPQARDGRRCRASVEP</sequence>
<dbReference type="Gene3D" id="2.40.420.20">
    <property type="match status" value="1"/>
</dbReference>
<gene>
    <name evidence="3" type="ORF">METESE_09910</name>
</gene>
<evidence type="ECO:0000256" key="1">
    <source>
        <dbReference type="ARBA" id="ARBA00009477"/>
    </source>
</evidence>
<dbReference type="GO" id="GO:0015562">
    <property type="term" value="F:efflux transmembrane transporter activity"/>
    <property type="evidence" value="ECO:0007669"/>
    <property type="project" value="TreeGrafter"/>
</dbReference>
<evidence type="ECO:0000259" key="2">
    <source>
        <dbReference type="Pfam" id="PF25954"/>
    </source>
</evidence>
<evidence type="ECO:0000313" key="3">
    <source>
        <dbReference type="EMBL" id="BDU76033.1"/>
    </source>
</evidence>
<dbReference type="GO" id="GO:1990281">
    <property type="term" value="C:efflux pump complex"/>
    <property type="evidence" value="ECO:0007669"/>
    <property type="project" value="TreeGrafter"/>
</dbReference>
<dbReference type="PANTHER" id="PTHR30469">
    <property type="entry name" value="MULTIDRUG RESISTANCE PROTEIN MDTA"/>
    <property type="match status" value="1"/>
</dbReference>
<dbReference type="SUPFAM" id="SSF111369">
    <property type="entry name" value="HlyD-like secretion proteins"/>
    <property type="match status" value="1"/>
</dbReference>